<sequence>MRGPVEGGDKLKVSALDDSGPIAYPLAQIPNSVSYETVSEQPEAEPNQPLAWPLSFHGGLGYSKYNPRTAGGELGTGMVVSEPNIIRPAVAATGVTLTGAANPPNYMFEATVNDSGADDGQPVLYIIANEAAEINVYKVSLDSGDFGTLLVTKTFSVTPTQPCGKPVEWNDGSNTKWYLGLGDNSFINRLTTIVSSTAADTWTASGDADARHLKIVSNQLMRSTDENQVSVLAQGADPLTEANWGGDLFVGDVSATITALGEASGLGYIAKENGFYEWDLAGEAVNVFPEIGNTPRNGQGMLYWHGGFLIPGDNLWWTRTGKPVGPDSNPNNRANHPSLGTNNYLKHGRWHGLADIGGYIYAIYTTSNSGIGLVLQGREREETDPPGWGPIVWHAVNKIAADFDDFHGIEISETSEFSASEVRPTAWFTTGNNVRYAPLDKDGSLRSRRGDIDLYDSATFVTAGDFDFGIPRVTKQLHKIDGWAEDMKSGHLFRWRVAIDGGSLAAVGSDITTDGYFENFWTQDSSDTARSMIIELQGIITDNLTSQDGPHLRDVMVRAIAQPDVTREWTFLFAVEDEQGKTAKKIRSELEAYVGDLKKYVLPDKDTFNGVMGAPRMLRADEINRLTPRNQEPPHYVIAATVREMSAS</sequence>
<name>A0A0F9R2I4_9ZZZZ</name>
<organism evidence="1">
    <name type="scientific">marine sediment metagenome</name>
    <dbReference type="NCBI Taxonomy" id="412755"/>
    <lineage>
        <taxon>unclassified sequences</taxon>
        <taxon>metagenomes</taxon>
        <taxon>ecological metagenomes</taxon>
    </lineage>
</organism>
<dbReference type="AlphaFoldDB" id="A0A0F9R2I4"/>
<evidence type="ECO:0000313" key="1">
    <source>
        <dbReference type="EMBL" id="KKN19511.1"/>
    </source>
</evidence>
<accession>A0A0F9R2I4</accession>
<dbReference type="EMBL" id="LAZR01003327">
    <property type="protein sequence ID" value="KKN19511.1"/>
    <property type="molecule type" value="Genomic_DNA"/>
</dbReference>
<protein>
    <submittedName>
        <fullName evidence="1">Uncharacterized protein</fullName>
    </submittedName>
</protein>
<reference evidence="1" key="1">
    <citation type="journal article" date="2015" name="Nature">
        <title>Complex archaea that bridge the gap between prokaryotes and eukaryotes.</title>
        <authorList>
            <person name="Spang A."/>
            <person name="Saw J.H."/>
            <person name="Jorgensen S.L."/>
            <person name="Zaremba-Niedzwiedzka K."/>
            <person name="Martijn J."/>
            <person name="Lind A.E."/>
            <person name="van Eijk R."/>
            <person name="Schleper C."/>
            <person name="Guy L."/>
            <person name="Ettema T.J."/>
        </authorList>
    </citation>
    <scope>NUCLEOTIDE SEQUENCE</scope>
</reference>
<proteinExistence type="predicted"/>
<comment type="caution">
    <text evidence="1">The sequence shown here is derived from an EMBL/GenBank/DDBJ whole genome shotgun (WGS) entry which is preliminary data.</text>
</comment>
<gene>
    <name evidence="1" type="ORF">LCGC14_0944980</name>
</gene>